<dbReference type="EMBL" id="QGGU01000024">
    <property type="protein sequence ID" value="PWK41131.1"/>
    <property type="molecule type" value="Genomic_DNA"/>
</dbReference>
<accession>A0A316F8F9</accession>
<gene>
    <name evidence="2" type="ORF">C8D97_1244</name>
</gene>
<reference evidence="2 3" key="1">
    <citation type="submission" date="2018-05" db="EMBL/GenBank/DDBJ databases">
        <title>Genomic Encyclopedia of Type Strains, Phase IV (KMG-IV): sequencing the most valuable type-strain genomes for metagenomic binning, comparative biology and taxonomic classification.</title>
        <authorList>
            <person name="Goeker M."/>
        </authorList>
    </citation>
    <scope>NUCLEOTIDE SEQUENCE [LARGE SCALE GENOMIC DNA]</scope>
    <source>
        <strain evidence="2 3">DSM 25350</strain>
    </source>
</reference>
<protein>
    <submittedName>
        <fullName evidence="2">Uncharacterized protein</fullName>
    </submittedName>
</protein>
<evidence type="ECO:0000313" key="2">
    <source>
        <dbReference type="EMBL" id="PWK41131.1"/>
    </source>
</evidence>
<dbReference type="Proteomes" id="UP000245790">
    <property type="component" value="Unassembled WGS sequence"/>
</dbReference>
<evidence type="ECO:0000313" key="3">
    <source>
        <dbReference type="Proteomes" id="UP000245790"/>
    </source>
</evidence>
<keyword evidence="3" id="KW-1185">Reference proteome</keyword>
<organism evidence="2 3">
    <name type="scientific">Pleionea mediterranea</name>
    <dbReference type="NCBI Taxonomy" id="523701"/>
    <lineage>
        <taxon>Bacteria</taxon>
        <taxon>Pseudomonadati</taxon>
        <taxon>Pseudomonadota</taxon>
        <taxon>Gammaproteobacteria</taxon>
        <taxon>Oceanospirillales</taxon>
        <taxon>Pleioneaceae</taxon>
        <taxon>Pleionea</taxon>
    </lineage>
</organism>
<dbReference type="AlphaFoldDB" id="A0A316F8F9"/>
<proteinExistence type="predicted"/>
<feature type="region of interest" description="Disordered" evidence="1">
    <location>
        <begin position="131"/>
        <end position="155"/>
    </location>
</feature>
<comment type="caution">
    <text evidence="2">The sequence shown here is derived from an EMBL/GenBank/DDBJ whole genome shotgun (WGS) entry which is preliminary data.</text>
</comment>
<evidence type="ECO:0000256" key="1">
    <source>
        <dbReference type="SAM" id="MobiDB-lite"/>
    </source>
</evidence>
<sequence length="256" mass="27246">MPKMITGISGKGELEPKVDTEQRELENRRVEFIPFTLQPIKVEEPTLKLNFGHTRLKIDGHVAGWAGASLTAAAKIDFDVSNGILQAKTGIKNGQSKQEATKNAAKANANAGGSAEAFAGARVEAGIKGALEWKSPNPESKKSASDNPEPPKWGELGSVGYTVTGSAGVGITGDFNIGWDRRASKFVIKAKAAACLGLGCGGSFAFTVDARHVWNFLVLVHDKLCEADFIISLNIVVENKTETSLKTDYSIALQTC</sequence>
<name>A0A316F8F9_9GAMM</name>